<evidence type="ECO:0000313" key="4">
    <source>
        <dbReference type="Proteomes" id="UP000256899"/>
    </source>
</evidence>
<dbReference type="InterPro" id="IPR006869">
    <property type="entry name" value="DUF547"/>
</dbReference>
<organism evidence="3 4">
    <name type="scientific">Thalassotalea euphylliae</name>
    <dbReference type="NCBI Taxonomy" id="1655234"/>
    <lineage>
        <taxon>Bacteria</taxon>
        <taxon>Pseudomonadati</taxon>
        <taxon>Pseudomonadota</taxon>
        <taxon>Gammaproteobacteria</taxon>
        <taxon>Alteromonadales</taxon>
        <taxon>Colwelliaceae</taxon>
        <taxon>Thalassotalea</taxon>
    </lineage>
</organism>
<keyword evidence="4" id="KW-1185">Reference proteome</keyword>
<dbReference type="EMBL" id="QUOT01000001">
    <property type="protein sequence ID" value="REL32639.1"/>
    <property type="molecule type" value="Genomic_DNA"/>
</dbReference>
<accession>A0A3E0U739</accession>
<feature type="domain" description="DUF547" evidence="2">
    <location>
        <begin position="111"/>
        <end position="228"/>
    </location>
</feature>
<dbReference type="Proteomes" id="UP000256899">
    <property type="component" value="Unassembled WGS sequence"/>
</dbReference>
<dbReference type="PANTHER" id="PTHR46361">
    <property type="entry name" value="ELECTRON CARRIER/ PROTEIN DISULFIDE OXIDOREDUCTASE"/>
    <property type="match status" value="1"/>
</dbReference>
<evidence type="ECO:0000256" key="1">
    <source>
        <dbReference type="SAM" id="Phobius"/>
    </source>
</evidence>
<dbReference type="Pfam" id="PF04784">
    <property type="entry name" value="DUF547"/>
    <property type="match status" value="1"/>
</dbReference>
<proteinExistence type="predicted"/>
<comment type="caution">
    <text evidence="3">The sequence shown here is derived from an EMBL/GenBank/DDBJ whole genome shotgun (WGS) entry which is preliminary data.</text>
</comment>
<dbReference type="AlphaFoldDB" id="A0A3E0U739"/>
<sequence length="319" mass="36146">MPDQNKLDRSALFEVIFGLLVACSLLLATLGYDLYQARTAKPIGYWQLNQEAFAADNTKTIAHQSWQQLLERYASYSEPLSATVFDYLAVSEQDKQQLSAYLQALQDIDPRTFNHREQFAYWINLYNALTVKLVLDHYPIASIREIHQLPFDSLGEIIGPWDIKVAQVAGQALSLNQIEHGILRSIWQEPRVHYVINCASRGCPNLPLQAITANDLEQQLNTAAMAFVNHPRAVNLVQGQLTLSSIYNWFGTDFGEDQNALLAHLIRYAEPELASALTKFNGDINYQYNWQLNQPIDAALNTAMQNLDKTTIETQDDNN</sequence>
<feature type="transmembrane region" description="Helical" evidence="1">
    <location>
        <begin position="12"/>
        <end position="32"/>
    </location>
</feature>
<keyword evidence="1" id="KW-0472">Membrane</keyword>
<keyword evidence="1" id="KW-1133">Transmembrane helix</keyword>
<keyword evidence="1" id="KW-0812">Transmembrane</keyword>
<evidence type="ECO:0000313" key="3">
    <source>
        <dbReference type="EMBL" id="REL32639.1"/>
    </source>
</evidence>
<protein>
    <submittedName>
        <fullName evidence="3">DUF547 domain-containing protein</fullName>
    </submittedName>
</protein>
<reference evidence="4" key="1">
    <citation type="submission" date="2018-08" db="EMBL/GenBank/DDBJ databases">
        <title>Thalassotalea euphylliae genome.</title>
        <authorList>
            <person name="Summers S."/>
            <person name="Rice S.A."/>
            <person name="Freckelton M.L."/>
            <person name="Nedved B.T."/>
            <person name="Hadfield M.G."/>
        </authorList>
    </citation>
    <scope>NUCLEOTIDE SEQUENCE [LARGE SCALE GENOMIC DNA]</scope>
    <source>
        <strain evidence="4">H3</strain>
    </source>
</reference>
<evidence type="ECO:0000259" key="2">
    <source>
        <dbReference type="Pfam" id="PF04784"/>
    </source>
</evidence>
<dbReference type="PANTHER" id="PTHR46361:SF3">
    <property type="entry name" value="ELECTRON CARRIER_ PROTEIN DISULFIDE OXIDOREDUCTASE"/>
    <property type="match status" value="1"/>
</dbReference>
<name>A0A3E0U739_9GAMM</name>
<gene>
    <name evidence="3" type="ORF">DXX94_06720</name>
</gene>